<sequence length="254" mass="26561">MKLARITLSSLLATTIFFASCQTKTPTASTDNTGTAKTEQTTTDNSTTTTDKKGMNKTTKGGIIGAGSGAVIGGIIGNKMGNTAAGAIIGAAVGGATGAVIGRRMDKQAEELEKSMENAKVERVGEAIRVNFDSGILFNVNSAELSAGAKKDIEKLATSLKQNAGTNVIIEGHTDNTGSYELNQKLSERRAQAVANYAKSLGVDGSRLQAKGYSYDQPIADNSTVEGRAQNRRVEVIIVANEELKKQAESGDLK</sequence>
<dbReference type="CDD" id="cd07185">
    <property type="entry name" value="OmpA_C-like"/>
    <property type="match status" value="1"/>
</dbReference>
<accession>A0A923NAB3</accession>
<dbReference type="PROSITE" id="PS51123">
    <property type="entry name" value="OMPA_2"/>
    <property type="match status" value="1"/>
</dbReference>
<dbReference type="PRINTS" id="PR01021">
    <property type="entry name" value="OMPADOMAIN"/>
</dbReference>
<dbReference type="Gene3D" id="3.30.1330.60">
    <property type="entry name" value="OmpA-like domain"/>
    <property type="match status" value="1"/>
</dbReference>
<evidence type="ECO:0000256" key="3">
    <source>
        <dbReference type="ARBA" id="ARBA00023237"/>
    </source>
</evidence>
<dbReference type="InterPro" id="IPR036737">
    <property type="entry name" value="OmpA-like_sf"/>
</dbReference>
<dbReference type="Pfam" id="PF13488">
    <property type="entry name" value="Gly-zipper_Omp"/>
    <property type="match status" value="1"/>
</dbReference>
<comment type="caution">
    <text evidence="8">The sequence shown here is derived from an EMBL/GenBank/DDBJ whole genome shotgun (WGS) entry which is preliminary data.</text>
</comment>
<keyword evidence="9" id="KW-1185">Reference proteome</keyword>
<dbReference type="InterPro" id="IPR050330">
    <property type="entry name" value="Bact_OuterMem_StrucFunc"/>
</dbReference>
<dbReference type="GO" id="GO:0009279">
    <property type="term" value="C:cell outer membrane"/>
    <property type="evidence" value="ECO:0007669"/>
    <property type="project" value="UniProtKB-SubCell"/>
</dbReference>
<feature type="signal peptide" evidence="6">
    <location>
        <begin position="1"/>
        <end position="19"/>
    </location>
</feature>
<protein>
    <submittedName>
        <fullName evidence="8">OmpA family protein</fullName>
    </submittedName>
</protein>
<proteinExistence type="predicted"/>
<feature type="compositionally biased region" description="Low complexity" evidence="5">
    <location>
        <begin position="38"/>
        <end position="49"/>
    </location>
</feature>
<keyword evidence="6" id="KW-0732">Signal</keyword>
<feature type="region of interest" description="Disordered" evidence="5">
    <location>
        <begin position="24"/>
        <end position="54"/>
    </location>
</feature>
<feature type="compositionally biased region" description="Polar residues" evidence="5">
    <location>
        <begin position="24"/>
        <end position="37"/>
    </location>
</feature>
<dbReference type="InterPro" id="IPR006664">
    <property type="entry name" value="OMP_bac"/>
</dbReference>
<dbReference type="AlphaFoldDB" id="A0A923NAB3"/>
<dbReference type="InterPro" id="IPR006665">
    <property type="entry name" value="OmpA-like"/>
</dbReference>
<evidence type="ECO:0000259" key="7">
    <source>
        <dbReference type="PROSITE" id="PS51123"/>
    </source>
</evidence>
<dbReference type="SUPFAM" id="SSF103088">
    <property type="entry name" value="OmpA-like"/>
    <property type="match status" value="1"/>
</dbReference>
<evidence type="ECO:0000256" key="5">
    <source>
        <dbReference type="SAM" id="MobiDB-lite"/>
    </source>
</evidence>
<keyword evidence="3" id="KW-0998">Cell outer membrane</keyword>
<evidence type="ECO:0000313" key="8">
    <source>
        <dbReference type="EMBL" id="MBC5993782.1"/>
    </source>
</evidence>
<dbReference type="InterPro" id="IPR039567">
    <property type="entry name" value="Gly-zipper"/>
</dbReference>
<evidence type="ECO:0000256" key="1">
    <source>
        <dbReference type="ARBA" id="ARBA00004442"/>
    </source>
</evidence>
<feature type="domain" description="OmpA-like" evidence="7">
    <location>
        <begin position="124"/>
        <end position="242"/>
    </location>
</feature>
<evidence type="ECO:0000313" key="9">
    <source>
        <dbReference type="Proteomes" id="UP000603640"/>
    </source>
</evidence>
<name>A0A923NAB3_9BACT</name>
<reference evidence="8" key="1">
    <citation type="submission" date="2020-08" db="EMBL/GenBank/DDBJ databases">
        <title>Pontibacter sp. SD6 16S ribosomal RNA gene Genome sequencing and assembly.</title>
        <authorList>
            <person name="Kang M."/>
        </authorList>
    </citation>
    <scope>NUCLEOTIDE SEQUENCE</scope>
    <source>
        <strain evidence="8">SD6</strain>
    </source>
</reference>
<dbReference type="PROSITE" id="PS51257">
    <property type="entry name" value="PROKAR_LIPOPROTEIN"/>
    <property type="match status" value="1"/>
</dbReference>
<dbReference type="PANTHER" id="PTHR30329">
    <property type="entry name" value="STATOR ELEMENT OF FLAGELLAR MOTOR COMPLEX"/>
    <property type="match status" value="1"/>
</dbReference>
<dbReference type="PRINTS" id="PR01023">
    <property type="entry name" value="NAFLGMOTY"/>
</dbReference>
<dbReference type="RefSeq" id="WP_187067785.1">
    <property type="nucleotide sequence ID" value="NZ_JACRVF010000003.1"/>
</dbReference>
<evidence type="ECO:0000256" key="2">
    <source>
        <dbReference type="ARBA" id="ARBA00023136"/>
    </source>
</evidence>
<dbReference type="Proteomes" id="UP000603640">
    <property type="component" value="Unassembled WGS sequence"/>
</dbReference>
<evidence type="ECO:0000256" key="6">
    <source>
        <dbReference type="SAM" id="SignalP"/>
    </source>
</evidence>
<keyword evidence="2 4" id="KW-0472">Membrane</keyword>
<comment type="subcellular location">
    <subcellularLocation>
        <location evidence="1">Cell outer membrane</location>
    </subcellularLocation>
</comment>
<evidence type="ECO:0000256" key="4">
    <source>
        <dbReference type="PROSITE-ProRule" id="PRU00473"/>
    </source>
</evidence>
<dbReference type="Pfam" id="PF00691">
    <property type="entry name" value="OmpA"/>
    <property type="match status" value="1"/>
</dbReference>
<dbReference type="EMBL" id="JACRVF010000003">
    <property type="protein sequence ID" value="MBC5993782.1"/>
    <property type="molecule type" value="Genomic_DNA"/>
</dbReference>
<gene>
    <name evidence="8" type="ORF">H8S84_13125</name>
</gene>
<feature type="chain" id="PRO_5037588020" evidence="6">
    <location>
        <begin position="20"/>
        <end position="254"/>
    </location>
</feature>
<organism evidence="8 9">
    <name type="scientific">Pontibacter cellulosilyticus</name>
    <dbReference type="NCBI Taxonomy" id="1720253"/>
    <lineage>
        <taxon>Bacteria</taxon>
        <taxon>Pseudomonadati</taxon>
        <taxon>Bacteroidota</taxon>
        <taxon>Cytophagia</taxon>
        <taxon>Cytophagales</taxon>
        <taxon>Hymenobacteraceae</taxon>
        <taxon>Pontibacter</taxon>
    </lineage>
</organism>
<dbReference type="PANTHER" id="PTHR30329:SF21">
    <property type="entry name" value="LIPOPROTEIN YIAD-RELATED"/>
    <property type="match status" value="1"/>
</dbReference>